<dbReference type="GeneID" id="301192521"/>
<gene>
    <name evidence="2" type="ORF">GCA01S_024_00390</name>
</gene>
<keyword evidence="1" id="KW-0051">Antiviral defense</keyword>
<accession>A0A023DEF3</accession>
<comment type="caution">
    <text evidence="2">The sequence shown here is derived from an EMBL/GenBank/DDBJ whole genome shotgun (WGS) entry which is preliminary data.</text>
</comment>
<evidence type="ECO:0000313" key="3">
    <source>
        <dbReference type="Proteomes" id="UP000023561"/>
    </source>
</evidence>
<dbReference type="Gene3D" id="3.30.70.2660">
    <property type="match status" value="1"/>
</dbReference>
<dbReference type="InterPro" id="IPR013421">
    <property type="entry name" value="CRISPR-assoc_prot_Cas5_HALMA"/>
</dbReference>
<dbReference type="InterPro" id="IPR013422">
    <property type="entry name" value="CRISPR-assoc_prot_Cas5_N"/>
</dbReference>
<dbReference type="NCBIfam" id="TIGR02592">
    <property type="entry name" value="cas_Cas5h"/>
    <property type="match status" value="1"/>
</dbReference>
<dbReference type="NCBIfam" id="TIGR02593">
    <property type="entry name" value="CRISPR_cas5"/>
    <property type="match status" value="1"/>
</dbReference>
<dbReference type="RefSeq" id="WP_042408870.1">
    <property type="nucleotide sequence ID" value="NZ_BAWO01000024.1"/>
</dbReference>
<organism evidence="2 3">
    <name type="scientific">Parageobacillus caldoxylosilyticus NBRC 107762</name>
    <dbReference type="NCBI Taxonomy" id="1220594"/>
    <lineage>
        <taxon>Bacteria</taxon>
        <taxon>Bacillati</taxon>
        <taxon>Bacillota</taxon>
        <taxon>Bacilli</taxon>
        <taxon>Bacillales</taxon>
        <taxon>Anoxybacillaceae</taxon>
        <taxon>Saccharococcus</taxon>
    </lineage>
</organism>
<dbReference type="EMBL" id="BAWO01000024">
    <property type="protein sequence ID" value="GAJ39674.1"/>
    <property type="molecule type" value="Genomic_DNA"/>
</dbReference>
<dbReference type="GO" id="GO:0043571">
    <property type="term" value="P:maintenance of CRISPR repeat elements"/>
    <property type="evidence" value="ECO:0007669"/>
    <property type="project" value="InterPro"/>
</dbReference>
<protein>
    <submittedName>
        <fullName evidence="2">Putative CRISPR-associated protein</fullName>
    </submittedName>
</protein>
<dbReference type="AlphaFoldDB" id="A0A023DEF3"/>
<name>A0A023DEF3_9BACL</name>
<dbReference type="Proteomes" id="UP000023561">
    <property type="component" value="Unassembled WGS sequence"/>
</dbReference>
<dbReference type="OrthoDB" id="1805474at2"/>
<proteinExistence type="predicted"/>
<sequence>MNVLVFDIRADFGHFRKIYSTSSPLTYSIIPPTSFFGILGAIIGLGKEENAYLSYVNHETVNMAIRIMSPVRKIRMGLNHVNTKGNIWVPKQRREGARTQIRTEFLRFPHFRCYVHVKEQSLFQQLIDYIQQHRSVYTVCMGLSECIADVQYVSLEEFRLVNNHAEAVSIASVIPEKYVTSLCIESGKEYRKERFAFQINEERIVSDYEEILFEASGEAIRAVVSHYWENKTGERIVFLYDHGKE</sequence>
<evidence type="ECO:0000256" key="1">
    <source>
        <dbReference type="ARBA" id="ARBA00023118"/>
    </source>
</evidence>
<dbReference type="GO" id="GO:0051607">
    <property type="term" value="P:defense response to virus"/>
    <property type="evidence" value="ECO:0007669"/>
    <property type="project" value="UniProtKB-KW"/>
</dbReference>
<keyword evidence="3" id="KW-1185">Reference proteome</keyword>
<evidence type="ECO:0000313" key="2">
    <source>
        <dbReference type="EMBL" id="GAJ39674.1"/>
    </source>
</evidence>
<reference evidence="2 3" key="1">
    <citation type="submission" date="2014-04" db="EMBL/GenBank/DDBJ databases">
        <title>Whole genome shotgun sequence of Geobacillus caldoxylosilyticus NBRC 107762.</title>
        <authorList>
            <person name="Hosoyama A."/>
            <person name="Hosoyama Y."/>
            <person name="Katano-Makiyama Y."/>
            <person name="Tsuchikane K."/>
            <person name="Ohji S."/>
            <person name="Ichikawa N."/>
            <person name="Yamazoe A."/>
            <person name="Fujita N."/>
        </authorList>
    </citation>
    <scope>NUCLEOTIDE SEQUENCE [LARGE SCALE GENOMIC DNA]</scope>
    <source>
        <strain evidence="2 3">NBRC 107762</strain>
    </source>
</reference>
<dbReference type="Pfam" id="PF09704">
    <property type="entry name" value="Cas_Cas5d"/>
    <property type="match status" value="1"/>
</dbReference>
<dbReference type="InterPro" id="IPR021124">
    <property type="entry name" value="CRISPR-assoc_prot_Cas5"/>
</dbReference>